<sequence length="115" mass="13199">MKTIRAHLMLFMDPDIFGFTGQMVRAGTSVMSKKHALANHKCISSYYPKKTTYASFIWTHKICMDGMAMSESLPVADFFRIQLVDKELLSPKELLQKRRVKNVVLNLMSKSKNIL</sequence>
<protein>
    <submittedName>
        <fullName evidence="1">Uncharacterized protein</fullName>
    </submittedName>
</protein>
<evidence type="ECO:0000313" key="2">
    <source>
        <dbReference type="Proteomes" id="UP001195483"/>
    </source>
</evidence>
<accession>A0AAE0VHM2</accession>
<gene>
    <name evidence="1" type="ORF">CHS0354_002180</name>
</gene>
<reference evidence="1" key="2">
    <citation type="journal article" date="2021" name="Genome Biol. Evol.">
        <title>Developing a high-quality reference genome for a parasitic bivalve with doubly uniparental inheritance (Bivalvia: Unionida).</title>
        <authorList>
            <person name="Smith C.H."/>
        </authorList>
    </citation>
    <scope>NUCLEOTIDE SEQUENCE</scope>
    <source>
        <strain evidence="1">CHS0354</strain>
        <tissue evidence="1">Mantle</tissue>
    </source>
</reference>
<reference evidence="1" key="3">
    <citation type="submission" date="2023-05" db="EMBL/GenBank/DDBJ databases">
        <authorList>
            <person name="Smith C.H."/>
        </authorList>
    </citation>
    <scope>NUCLEOTIDE SEQUENCE</scope>
    <source>
        <strain evidence="1">CHS0354</strain>
        <tissue evidence="1">Mantle</tissue>
    </source>
</reference>
<keyword evidence="2" id="KW-1185">Reference proteome</keyword>
<dbReference type="Proteomes" id="UP001195483">
    <property type="component" value="Unassembled WGS sequence"/>
</dbReference>
<name>A0AAE0VHM2_9BIVA</name>
<comment type="caution">
    <text evidence="1">The sequence shown here is derived from an EMBL/GenBank/DDBJ whole genome shotgun (WGS) entry which is preliminary data.</text>
</comment>
<dbReference type="AlphaFoldDB" id="A0AAE0VHM2"/>
<evidence type="ECO:0000313" key="1">
    <source>
        <dbReference type="EMBL" id="KAK3578608.1"/>
    </source>
</evidence>
<proteinExistence type="predicted"/>
<organism evidence="1 2">
    <name type="scientific">Potamilus streckersoni</name>
    <dbReference type="NCBI Taxonomy" id="2493646"/>
    <lineage>
        <taxon>Eukaryota</taxon>
        <taxon>Metazoa</taxon>
        <taxon>Spiralia</taxon>
        <taxon>Lophotrochozoa</taxon>
        <taxon>Mollusca</taxon>
        <taxon>Bivalvia</taxon>
        <taxon>Autobranchia</taxon>
        <taxon>Heteroconchia</taxon>
        <taxon>Palaeoheterodonta</taxon>
        <taxon>Unionida</taxon>
        <taxon>Unionoidea</taxon>
        <taxon>Unionidae</taxon>
        <taxon>Ambleminae</taxon>
        <taxon>Lampsilini</taxon>
        <taxon>Potamilus</taxon>
    </lineage>
</organism>
<reference evidence="1" key="1">
    <citation type="journal article" date="2021" name="Genome Biol. Evol.">
        <title>A High-Quality Reference Genome for a Parasitic Bivalve with Doubly Uniparental Inheritance (Bivalvia: Unionida).</title>
        <authorList>
            <person name="Smith C.H."/>
        </authorList>
    </citation>
    <scope>NUCLEOTIDE SEQUENCE</scope>
    <source>
        <strain evidence="1">CHS0354</strain>
    </source>
</reference>
<dbReference type="EMBL" id="JAEAOA010000192">
    <property type="protein sequence ID" value="KAK3578608.1"/>
    <property type="molecule type" value="Genomic_DNA"/>
</dbReference>